<gene>
    <name evidence="5" type="ORF">GTP46_14640</name>
</gene>
<dbReference type="SMART" id="SM00267">
    <property type="entry name" value="GGDEF"/>
    <property type="match status" value="1"/>
</dbReference>
<evidence type="ECO:0000256" key="1">
    <source>
        <dbReference type="ARBA" id="ARBA00012528"/>
    </source>
</evidence>
<dbReference type="InterPro" id="IPR050469">
    <property type="entry name" value="Diguanylate_Cyclase"/>
</dbReference>
<evidence type="ECO:0000256" key="2">
    <source>
        <dbReference type="ARBA" id="ARBA00034247"/>
    </source>
</evidence>
<name>A0A6L8KCC5_9BURK</name>
<evidence type="ECO:0000313" key="6">
    <source>
        <dbReference type="Proteomes" id="UP000479335"/>
    </source>
</evidence>
<dbReference type="FunFam" id="3.30.70.270:FF:000001">
    <property type="entry name" value="Diguanylate cyclase domain protein"/>
    <property type="match status" value="1"/>
</dbReference>
<keyword evidence="3" id="KW-0812">Transmembrane</keyword>
<evidence type="ECO:0000259" key="4">
    <source>
        <dbReference type="PROSITE" id="PS50887"/>
    </source>
</evidence>
<dbReference type="GO" id="GO:1902201">
    <property type="term" value="P:negative regulation of bacterial-type flagellum-dependent cell motility"/>
    <property type="evidence" value="ECO:0007669"/>
    <property type="project" value="TreeGrafter"/>
</dbReference>
<dbReference type="PANTHER" id="PTHR45138">
    <property type="entry name" value="REGULATORY COMPONENTS OF SENSORY TRANSDUCTION SYSTEM"/>
    <property type="match status" value="1"/>
</dbReference>
<dbReference type="EMBL" id="WWCN01000008">
    <property type="protein sequence ID" value="MYM23888.1"/>
    <property type="molecule type" value="Genomic_DNA"/>
</dbReference>
<dbReference type="PROSITE" id="PS50887">
    <property type="entry name" value="GGDEF"/>
    <property type="match status" value="1"/>
</dbReference>
<dbReference type="SUPFAM" id="SSF55073">
    <property type="entry name" value="Nucleotide cyclase"/>
    <property type="match status" value="1"/>
</dbReference>
<dbReference type="EC" id="2.7.7.65" evidence="1"/>
<dbReference type="PANTHER" id="PTHR45138:SF9">
    <property type="entry name" value="DIGUANYLATE CYCLASE DGCM-RELATED"/>
    <property type="match status" value="1"/>
</dbReference>
<comment type="catalytic activity">
    <reaction evidence="2">
        <text>2 GTP = 3',3'-c-di-GMP + 2 diphosphate</text>
        <dbReference type="Rhea" id="RHEA:24898"/>
        <dbReference type="ChEBI" id="CHEBI:33019"/>
        <dbReference type="ChEBI" id="CHEBI:37565"/>
        <dbReference type="ChEBI" id="CHEBI:58805"/>
        <dbReference type="EC" id="2.7.7.65"/>
    </reaction>
</comment>
<feature type="transmembrane region" description="Helical" evidence="3">
    <location>
        <begin position="187"/>
        <end position="210"/>
    </location>
</feature>
<keyword evidence="6" id="KW-1185">Reference proteome</keyword>
<proteinExistence type="predicted"/>
<comment type="caution">
    <text evidence="5">The sequence shown here is derived from an EMBL/GenBank/DDBJ whole genome shotgun (WGS) entry which is preliminary data.</text>
</comment>
<dbReference type="InterPro" id="IPR029787">
    <property type="entry name" value="Nucleotide_cyclase"/>
</dbReference>
<feature type="domain" description="GGDEF" evidence="4">
    <location>
        <begin position="252"/>
        <end position="384"/>
    </location>
</feature>
<dbReference type="Gene3D" id="3.30.70.270">
    <property type="match status" value="1"/>
</dbReference>
<dbReference type="Pfam" id="PF00990">
    <property type="entry name" value="GGDEF"/>
    <property type="match status" value="1"/>
</dbReference>
<organism evidence="5 6">
    <name type="scientific">Duganella flavida</name>
    <dbReference type="NCBI Taxonomy" id="2692175"/>
    <lineage>
        <taxon>Bacteria</taxon>
        <taxon>Pseudomonadati</taxon>
        <taxon>Pseudomonadota</taxon>
        <taxon>Betaproteobacteria</taxon>
        <taxon>Burkholderiales</taxon>
        <taxon>Oxalobacteraceae</taxon>
        <taxon>Telluria group</taxon>
        <taxon>Duganella</taxon>
    </lineage>
</organism>
<dbReference type="AlphaFoldDB" id="A0A6L8KCC5"/>
<dbReference type="CDD" id="cd01949">
    <property type="entry name" value="GGDEF"/>
    <property type="match status" value="1"/>
</dbReference>
<sequence>MDIKTLLLALALGNLSLYAALFFFEAGARRSGNAARVHATWTWAKQCQAVAWGLLYFRGVLPDFLTIPFANAVLFAGFALDASALWEQAGRRVWRQYLLPALGASIGLYAGAWLLQAPAGVRIAIGSVAAGFFFVAGAAALGRGWRTGTPLRRYLVTAMLVLSAAVVLRGLWSLLPEGVNGISTLMVQGVGVVAVYLMMLSNAFGYLLLVREQSQGELARLEVVDPLTDVPNRRGFYQALTPWIALARRPGMPTSLIVLNLDQFKRVNDSYGHPAGDMVLKAMVDVCKKQLRDSDQMGRLGGAEFAVLLPRTSIEDATMVAERIRNAVAALPVKAEKAVINMTASLGVTVIRAEDTTVSLFKRADEALQAAKQAGHNRVMEAEVIKL</sequence>
<dbReference type="Proteomes" id="UP000479335">
    <property type="component" value="Unassembled WGS sequence"/>
</dbReference>
<feature type="transmembrane region" description="Helical" evidence="3">
    <location>
        <begin position="121"/>
        <end position="142"/>
    </location>
</feature>
<feature type="transmembrane region" description="Helical" evidence="3">
    <location>
        <begin position="154"/>
        <end position="175"/>
    </location>
</feature>
<accession>A0A6L8KCC5</accession>
<dbReference type="RefSeq" id="WP_161007364.1">
    <property type="nucleotide sequence ID" value="NZ_WWCN01000008.1"/>
</dbReference>
<feature type="transmembrane region" description="Helical" evidence="3">
    <location>
        <begin position="97"/>
        <end position="115"/>
    </location>
</feature>
<keyword evidence="3" id="KW-0472">Membrane</keyword>
<reference evidence="5 6" key="1">
    <citation type="submission" date="2019-12" db="EMBL/GenBank/DDBJ databases">
        <title>Novel species isolated from a subtropical stream in China.</title>
        <authorList>
            <person name="Lu H."/>
        </authorList>
    </citation>
    <scope>NUCLEOTIDE SEQUENCE [LARGE SCALE GENOMIC DNA]</scope>
    <source>
        <strain evidence="5 6">FT135W</strain>
    </source>
</reference>
<dbReference type="InterPro" id="IPR000160">
    <property type="entry name" value="GGDEF_dom"/>
</dbReference>
<dbReference type="NCBIfam" id="TIGR00254">
    <property type="entry name" value="GGDEF"/>
    <property type="match status" value="1"/>
</dbReference>
<keyword evidence="3" id="KW-1133">Transmembrane helix</keyword>
<dbReference type="GO" id="GO:0005886">
    <property type="term" value="C:plasma membrane"/>
    <property type="evidence" value="ECO:0007669"/>
    <property type="project" value="TreeGrafter"/>
</dbReference>
<protein>
    <recommendedName>
        <fullName evidence="1">diguanylate cyclase</fullName>
        <ecNumber evidence="1">2.7.7.65</ecNumber>
    </recommendedName>
</protein>
<dbReference type="GO" id="GO:0052621">
    <property type="term" value="F:diguanylate cyclase activity"/>
    <property type="evidence" value="ECO:0007669"/>
    <property type="project" value="UniProtKB-EC"/>
</dbReference>
<dbReference type="InterPro" id="IPR043128">
    <property type="entry name" value="Rev_trsase/Diguanyl_cyclase"/>
</dbReference>
<dbReference type="GO" id="GO:0043709">
    <property type="term" value="P:cell adhesion involved in single-species biofilm formation"/>
    <property type="evidence" value="ECO:0007669"/>
    <property type="project" value="TreeGrafter"/>
</dbReference>
<evidence type="ECO:0000256" key="3">
    <source>
        <dbReference type="SAM" id="Phobius"/>
    </source>
</evidence>
<evidence type="ECO:0000313" key="5">
    <source>
        <dbReference type="EMBL" id="MYM23888.1"/>
    </source>
</evidence>
<feature type="transmembrane region" description="Helical" evidence="3">
    <location>
        <begin position="64"/>
        <end position="85"/>
    </location>
</feature>